<reference evidence="1" key="1">
    <citation type="submission" date="2015-07" db="EMBL/GenBank/DDBJ databases">
        <title>MeaNS - Measles Nucleotide Surveillance Program.</title>
        <authorList>
            <person name="Tran T."/>
            <person name="Druce J."/>
        </authorList>
    </citation>
    <scope>NUCLEOTIDE SEQUENCE</scope>
    <source>
        <strain evidence="1">UCB-OBI-ISO-001</strain>
        <tissue evidence="1">Gonad</tissue>
    </source>
</reference>
<proteinExistence type="predicted"/>
<organism evidence="1">
    <name type="scientific">Octopus bimaculoides</name>
    <name type="common">California two-spotted octopus</name>
    <dbReference type="NCBI Taxonomy" id="37653"/>
    <lineage>
        <taxon>Eukaryota</taxon>
        <taxon>Metazoa</taxon>
        <taxon>Spiralia</taxon>
        <taxon>Lophotrochozoa</taxon>
        <taxon>Mollusca</taxon>
        <taxon>Cephalopoda</taxon>
        <taxon>Coleoidea</taxon>
        <taxon>Octopodiformes</taxon>
        <taxon>Octopoda</taxon>
        <taxon>Incirrata</taxon>
        <taxon>Octopodidae</taxon>
        <taxon>Octopus</taxon>
    </lineage>
</organism>
<sequence>MFQPDTSLIRRLYYEVHLYLRRLIKRTSLKNYIVKVIISLFHNISSMDNPSLYSAKWPLALRCSLLRTFKK</sequence>
<protein>
    <submittedName>
        <fullName evidence="1">Uncharacterized protein</fullName>
    </submittedName>
</protein>
<evidence type="ECO:0000313" key="1">
    <source>
        <dbReference type="EMBL" id="KOF79285.1"/>
    </source>
</evidence>
<dbReference type="EMBL" id="KQ420806">
    <property type="protein sequence ID" value="KOF79285.1"/>
    <property type="molecule type" value="Genomic_DNA"/>
</dbReference>
<accession>A0A0L8GRP9</accession>
<dbReference type="AlphaFoldDB" id="A0A0L8GRP9"/>
<name>A0A0L8GRP9_OCTBM</name>
<gene>
    <name evidence="1" type="ORF">OCBIM_22029694mg</name>
</gene>